<dbReference type="Pfam" id="PF07687">
    <property type="entry name" value="M20_dimer"/>
    <property type="match status" value="1"/>
</dbReference>
<evidence type="ECO:0000256" key="7">
    <source>
        <dbReference type="ARBA" id="ARBA00022723"/>
    </source>
</evidence>
<evidence type="ECO:0000256" key="3">
    <source>
        <dbReference type="ARBA" id="ARBA00011738"/>
    </source>
</evidence>
<keyword evidence="18" id="KW-1185">Reference proteome</keyword>
<comment type="catalytic activity">
    <reaction evidence="14 15">
        <text>N-succinyl-(2S,6S)-2,6-diaminopimelate + H2O = (2S,6S)-2,6-diaminopimelate + succinate</text>
        <dbReference type="Rhea" id="RHEA:22608"/>
        <dbReference type="ChEBI" id="CHEBI:15377"/>
        <dbReference type="ChEBI" id="CHEBI:30031"/>
        <dbReference type="ChEBI" id="CHEBI:57609"/>
        <dbReference type="ChEBI" id="CHEBI:58087"/>
        <dbReference type="EC" id="3.5.1.18"/>
    </reaction>
</comment>
<dbReference type="NCBIfam" id="NF009557">
    <property type="entry name" value="PRK13009.1"/>
    <property type="match status" value="1"/>
</dbReference>
<evidence type="ECO:0000256" key="4">
    <source>
        <dbReference type="ARBA" id="ARBA00011921"/>
    </source>
</evidence>
<dbReference type="PANTHER" id="PTHR43808">
    <property type="entry name" value="ACETYLORNITHINE DEACETYLASE"/>
    <property type="match status" value="1"/>
</dbReference>
<feature type="binding site" evidence="15">
    <location>
        <position position="140"/>
    </location>
    <ligand>
        <name>Zn(2+)</name>
        <dbReference type="ChEBI" id="CHEBI:29105"/>
        <label>2</label>
    </ligand>
</feature>
<dbReference type="Pfam" id="PF01546">
    <property type="entry name" value="Peptidase_M20"/>
    <property type="match status" value="1"/>
</dbReference>
<evidence type="ECO:0000313" key="17">
    <source>
        <dbReference type="EMBL" id="ASM77613.1"/>
    </source>
</evidence>
<dbReference type="SUPFAM" id="SSF55031">
    <property type="entry name" value="Bacterial exopeptidase dimerisation domain"/>
    <property type="match status" value="1"/>
</dbReference>
<proteinExistence type="inferred from homology"/>
<evidence type="ECO:0000256" key="14">
    <source>
        <dbReference type="ARBA" id="ARBA00051301"/>
    </source>
</evidence>
<comment type="similarity">
    <text evidence="2 15">Belongs to the peptidase M20A family. DapE subfamily.</text>
</comment>
<feature type="binding site" evidence="15">
    <location>
        <position position="105"/>
    </location>
    <ligand>
        <name>Zn(2+)</name>
        <dbReference type="ChEBI" id="CHEBI:29105"/>
        <label>2</label>
    </ligand>
</feature>
<keyword evidence="8 15" id="KW-0378">Hydrolase</keyword>
<evidence type="ECO:0000256" key="9">
    <source>
        <dbReference type="ARBA" id="ARBA00022833"/>
    </source>
</evidence>
<feature type="active site" description="Proton acceptor" evidence="15">
    <location>
        <position position="139"/>
    </location>
</feature>
<dbReference type="GO" id="GO:0009014">
    <property type="term" value="F:succinyl-diaminopimelate desuccinylase activity"/>
    <property type="evidence" value="ECO:0007669"/>
    <property type="project" value="UniProtKB-UniRule"/>
</dbReference>
<feature type="domain" description="Peptidase M20 dimerisation" evidence="16">
    <location>
        <begin position="181"/>
        <end position="288"/>
    </location>
</feature>
<evidence type="ECO:0000256" key="1">
    <source>
        <dbReference type="ARBA" id="ARBA00005130"/>
    </source>
</evidence>
<gene>
    <name evidence="15" type="primary">dapE</name>
    <name evidence="17" type="ORF">VITFI_CDS1835</name>
</gene>
<dbReference type="GO" id="GO:0006526">
    <property type="term" value="P:L-arginine biosynthetic process"/>
    <property type="evidence" value="ECO:0007669"/>
    <property type="project" value="TreeGrafter"/>
</dbReference>
<sequence>MSDTLRLVEALIARPSVTPSDHGCQTLIAERLGALGFVCESLPFGPDSFRVDNLWAVHTGTRPGPTLVFAGHTDVVPTGPLAQWRSPPFTPSYRDGKLYGRGAADMKTSVAAMVVAAEEFVRAQPAHAGRIAFLLTSDEEGPSVDGTVKVVEALRARGEPLDCCIVGEPTSVSRLGDMVKNGRRGSLSGKLTITGVQGHVAYPQLAKNPIHLALPALQELARTEWDAGNEYFPPTTWQMSNLHAGTGATNVIPGELVVDFNFRFSTASTPEGLKQRVARTLDRHQLQWRIDWTLGGEPFLTPVGSLVNALRGAIQAETGVKTELSTTGGTSDGRFIAKVCEQVVEFGPVNASIHKIDEHVEVASIEPLKNIYRRTLETLLA</sequence>
<protein>
    <recommendedName>
        <fullName evidence="5 15">Succinyl-diaminopimelate desuccinylase</fullName>
        <shortName evidence="15">SDAP desuccinylase</shortName>
        <ecNumber evidence="4 15">3.5.1.18</ecNumber>
    </recommendedName>
    <alternativeName>
        <fullName evidence="13 15">N-succinyl-LL-2,6-diaminoheptanedioate amidohydrolase</fullName>
    </alternativeName>
</protein>
<dbReference type="GO" id="GO:0008777">
    <property type="term" value="F:acetylornithine deacetylase activity"/>
    <property type="evidence" value="ECO:0007669"/>
    <property type="project" value="TreeGrafter"/>
</dbReference>
<keyword evidence="12 15" id="KW-0170">Cobalt</keyword>
<dbReference type="CDD" id="cd03891">
    <property type="entry name" value="M20_DapE_proteobac"/>
    <property type="match status" value="1"/>
</dbReference>
<dbReference type="RefSeq" id="WP_089416683.1">
    <property type="nucleotide sequence ID" value="NZ_CP022423.1"/>
</dbReference>
<evidence type="ECO:0000256" key="15">
    <source>
        <dbReference type="HAMAP-Rule" id="MF_01690"/>
    </source>
</evidence>
<comment type="cofactor">
    <cofactor evidence="15">
        <name>Zn(2+)</name>
        <dbReference type="ChEBI" id="CHEBI:29105"/>
    </cofactor>
    <cofactor evidence="15">
        <name>Co(2+)</name>
        <dbReference type="ChEBI" id="CHEBI:48828"/>
    </cofactor>
    <text evidence="15">Binds 2 Zn(2+) or Co(2+) ions per subunit.</text>
</comment>
<evidence type="ECO:0000313" key="18">
    <source>
        <dbReference type="Proteomes" id="UP000199729"/>
    </source>
</evidence>
<evidence type="ECO:0000256" key="11">
    <source>
        <dbReference type="ARBA" id="ARBA00023154"/>
    </source>
</evidence>
<dbReference type="InterPro" id="IPR002933">
    <property type="entry name" value="Peptidase_M20"/>
</dbReference>
<dbReference type="InterPro" id="IPR036264">
    <property type="entry name" value="Bact_exopeptidase_dim_dom"/>
</dbReference>
<dbReference type="SUPFAM" id="SSF53187">
    <property type="entry name" value="Zn-dependent exopeptidases"/>
    <property type="match status" value="1"/>
</dbReference>
<dbReference type="UniPathway" id="UPA00034">
    <property type="reaction ID" value="UER00021"/>
</dbReference>
<dbReference type="GO" id="GO:0050897">
    <property type="term" value="F:cobalt ion binding"/>
    <property type="evidence" value="ECO:0007669"/>
    <property type="project" value="UniProtKB-UniRule"/>
</dbReference>
<organism evidence="17 18">
    <name type="scientific">Vitreoscilla filiformis</name>
    <dbReference type="NCBI Taxonomy" id="63"/>
    <lineage>
        <taxon>Bacteria</taxon>
        <taxon>Pseudomonadati</taxon>
        <taxon>Pseudomonadota</taxon>
        <taxon>Betaproteobacteria</taxon>
        <taxon>Neisseriales</taxon>
        <taxon>Neisseriaceae</taxon>
        <taxon>Vitreoscilla</taxon>
    </lineage>
</organism>
<dbReference type="OrthoDB" id="9809784at2"/>
<reference evidence="17 18" key="1">
    <citation type="submission" date="2017-07" db="EMBL/GenBank/DDBJ databases">
        <title>Complete Genome Sequence of the cosmetic ferment Vitreoscilla filiformis (ATCC15551).</title>
        <authorList>
            <person name="Contreras S."/>
            <person name="Sagory-Zalkind P."/>
            <person name="Blanquart H."/>
            <person name="Iltis A."/>
            <person name="Morand S.C."/>
        </authorList>
    </citation>
    <scope>NUCLEOTIDE SEQUENCE [LARGE SCALE GENOMIC DNA]</scope>
    <source>
        <strain evidence="17 18">ATCC 15551</strain>
    </source>
</reference>
<dbReference type="EMBL" id="CP022423">
    <property type="protein sequence ID" value="ASM77613.1"/>
    <property type="molecule type" value="Genomic_DNA"/>
</dbReference>
<dbReference type="NCBIfam" id="TIGR01246">
    <property type="entry name" value="dapE_proteo"/>
    <property type="match status" value="1"/>
</dbReference>
<keyword evidence="10 15" id="KW-0220">Diaminopimelate biosynthesis</keyword>
<comment type="subunit">
    <text evidence="3 15">Homodimer.</text>
</comment>
<comment type="pathway">
    <text evidence="1 15">Amino-acid biosynthesis; L-lysine biosynthesis via DAP pathway; LL-2,6-diaminopimelate from (S)-tetrahydrodipicolinate (succinylase route): step 3/3.</text>
</comment>
<dbReference type="PANTHER" id="PTHR43808:SF31">
    <property type="entry name" value="N-ACETYL-L-CITRULLINE DEACETYLASE"/>
    <property type="match status" value="1"/>
</dbReference>
<evidence type="ECO:0000259" key="16">
    <source>
        <dbReference type="Pfam" id="PF07687"/>
    </source>
</evidence>
<feature type="binding site" evidence="15">
    <location>
        <position position="354"/>
    </location>
    <ligand>
        <name>Zn(2+)</name>
        <dbReference type="ChEBI" id="CHEBI:29105"/>
        <label>2</label>
    </ligand>
</feature>
<evidence type="ECO:0000256" key="5">
    <source>
        <dbReference type="ARBA" id="ARBA00022391"/>
    </source>
</evidence>
<feature type="binding site" evidence="15">
    <location>
        <position position="168"/>
    </location>
    <ligand>
        <name>Zn(2+)</name>
        <dbReference type="ChEBI" id="CHEBI:29105"/>
        <label>1</label>
    </ligand>
</feature>
<dbReference type="FunFam" id="3.40.630.10:FF:000005">
    <property type="entry name" value="Succinyl-diaminopimelate desuccinylase"/>
    <property type="match status" value="1"/>
</dbReference>
<feature type="binding site" evidence="15">
    <location>
        <position position="105"/>
    </location>
    <ligand>
        <name>Zn(2+)</name>
        <dbReference type="ChEBI" id="CHEBI:29105"/>
        <label>1</label>
    </ligand>
</feature>
<dbReference type="InterPro" id="IPR011650">
    <property type="entry name" value="Peptidase_M20_dimer"/>
</dbReference>
<evidence type="ECO:0000256" key="8">
    <source>
        <dbReference type="ARBA" id="ARBA00022801"/>
    </source>
</evidence>
<evidence type="ECO:0000256" key="2">
    <source>
        <dbReference type="ARBA" id="ARBA00006746"/>
    </source>
</evidence>
<evidence type="ECO:0000256" key="13">
    <source>
        <dbReference type="ARBA" id="ARBA00031891"/>
    </source>
</evidence>
<dbReference type="GO" id="GO:0009089">
    <property type="term" value="P:lysine biosynthetic process via diaminopimelate"/>
    <property type="evidence" value="ECO:0007669"/>
    <property type="project" value="UniProtKB-UniRule"/>
</dbReference>
<evidence type="ECO:0000256" key="12">
    <source>
        <dbReference type="ARBA" id="ARBA00023285"/>
    </source>
</evidence>
<dbReference type="GO" id="GO:0008270">
    <property type="term" value="F:zinc ion binding"/>
    <property type="evidence" value="ECO:0007669"/>
    <property type="project" value="UniProtKB-UniRule"/>
</dbReference>
<dbReference type="KEGG" id="vff:VITFI_CDS1835"/>
<dbReference type="FunFam" id="3.30.70.360:FF:000011">
    <property type="entry name" value="Succinyl-diaminopimelate desuccinylase"/>
    <property type="match status" value="1"/>
</dbReference>
<keyword evidence="9 15" id="KW-0862">Zinc</keyword>
<dbReference type="EC" id="3.5.1.18" evidence="4 15"/>
<comment type="function">
    <text evidence="15">Catalyzes the hydrolysis of N-succinyl-L,L-diaminopimelic acid (SDAP), forming succinate and LL-2,6-diaminopimelate (DAP), an intermediate involved in the bacterial biosynthesis of lysine and meso-diaminopimelic acid, an essential component of bacterial cell walls.</text>
</comment>
<accession>A0A221KFP0</accession>
<evidence type="ECO:0000256" key="6">
    <source>
        <dbReference type="ARBA" id="ARBA00022605"/>
    </source>
</evidence>
<evidence type="ECO:0000256" key="10">
    <source>
        <dbReference type="ARBA" id="ARBA00022915"/>
    </source>
</evidence>
<keyword evidence="11 15" id="KW-0457">Lysine biosynthesis</keyword>
<dbReference type="GO" id="GO:0019877">
    <property type="term" value="P:diaminopimelate biosynthetic process"/>
    <property type="evidence" value="ECO:0007669"/>
    <property type="project" value="UniProtKB-UniRule"/>
</dbReference>
<dbReference type="Gene3D" id="3.40.630.10">
    <property type="entry name" value="Zn peptidases"/>
    <property type="match status" value="2"/>
</dbReference>
<keyword evidence="7 15" id="KW-0479">Metal-binding</keyword>
<name>A0A221KFP0_VITFI</name>
<dbReference type="HAMAP" id="MF_01690">
    <property type="entry name" value="DapE"/>
    <property type="match status" value="1"/>
</dbReference>
<dbReference type="InterPro" id="IPR005941">
    <property type="entry name" value="DapE_proteobac"/>
</dbReference>
<dbReference type="AlphaFoldDB" id="A0A221KFP0"/>
<feature type="active site" evidence="15">
    <location>
        <position position="74"/>
    </location>
</feature>
<keyword evidence="6 15" id="KW-0028">Amino-acid biosynthesis</keyword>
<feature type="binding site" evidence="15">
    <location>
        <position position="72"/>
    </location>
    <ligand>
        <name>Zn(2+)</name>
        <dbReference type="ChEBI" id="CHEBI:29105"/>
        <label>1</label>
    </ligand>
</feature>
<dbReference type="InterPro" id="IPR050072">
    <property type="entry name" value="Peptidase_M20A"/>
</dbReference>
<dbReference type="Proteomes" id="UP000199729">
    <property type="component" value="Chromosome"/>
</dbReference>